<dbReference type="Proteomes" id="UP001056383">
    <property type="component" value="Chromosome"/>
</dbReference>
<keyword evidence="1" id="KW-0472">Membrane</keyword>
<reference evidence="2" key="1">
    <citation type="submission" date="2022-04" db="EMBL/GenBank/DDBJ databases">
        <title>Systematic whole-genome sequencing reveals an unexpected diversity among actinomycetoma pathogens and provides insights into their antibacterial susceptibilities.</title>
        <authorList>
            <person name="Watson A.K."/>
            <person name="Kepplinger B."/>
            <person name="Bakhiet S.M."/>
            <person name="Mhmoud N.A."/>
            <person name="Chapman J."/>
            <person name="Allenby N."/>
            <person name="Mickiewicz K."/>
            <person name="Goodfellow M."/>
            <person name="Fahal A.H."/>
            <person name="Errington J."/>
        </authorList>
    </citation>
    <scope>NUCLEOTIDE SEQUENCE</scope>
    <source>
        <strain evidence="2">SD 504</strain>
    </source>
</reference>
<keyword evidence="1" id="KW-1133">Transmembrane helix</keyword>
<name>A0ABY4T9A8_9ACTN</name>
<organism evidence="2 3">
    <name type="scientific">Streptomyces sudanensis</name>
    <dbReference type="NCBI Taxonomy" id="436397"/>
    <lineage>
        <taxon>Bacteria</taxon>
        <taxon>Bacillati</taxon>
        <taxon>Actinomycetota</taxon>
        <taxon>Actinomycetes</taxon>
        <taxon>Kitasatosporales</taxon>
        <taxon>Streptomycetaceae</taxon>
        <taxon>Streptomyces</taxon>
    </lineage>
</organism>
<sequence>MLLSALGLAVGVIAYYTFKDMNPTVPAGLVSGASGEGLLSRILTWGAAAFVLGGPVGLLGNLARVPGVGGLPFRLLVPFVAFFETSMRLTVEASGQGPVVAVTWHVVRGAACVVALALVGHTFRNWRHARRVRSPGRTSTAPGEA</sequence>
<feature type="transmembrane region" description="Helical" evidence="1">
    <location>
        <begin position="38"/>
        <end position="59"/>
    </location>
</feature>
<feature type="transmembrane region" description="Helical" evidence="1">
    <location>
        <begin position="102"/>
        <end position="123"/>
    </location>
</feature>
<evidence type="ECO:0000256" key="1">
    <source>
        <dbReference type="SAM" id="Phobius"/>
    </source>
</evidence>
<dbReference type="EMBL" id="CP095474">
    <property type="protein sequence ID" value="URN15558.1"/>
    <property type="molecule type" value="Genomic_DNA"/>
</dbReference>
<protein>
    <submittedName>
        <fullName evidence="2">Uncharacterized protein</fullName>
    </submittedName>
</protein>
<keyword evidence="1" id="KW-0812">Transmembrane</keyword>
<accession>A0ABY4T9A8</accession>
<gene>
    <name evidence="2" type="ORF">MW084_05880</name>
</gene>
<dbReference type="RefSeq" id="WP_010469939.1">
    <property type="nucleotide sequence ID" value="NZ_CP095474.1"/>
</dbReference>
<feature type="transmembrane region" description="Helical" evidence="1">
    <location>
        <begin position="71"/>
        <end position="90"/>
    </location>
</feature>
<proteinExistence type="predicted"/>
<keyword evidence="3" id="KW-1185">Reference proteome</keyword>
<evidence type="ECO:0000313" key="2">
    <source>
        <dbReference type="EMBL" id="URN15558.1"/>
    </source>
</evidence>
<evidence type="ECO:0000313" key="3">
    <source>
        <dbReference type="Proteomes" id="UP001056383"/>
    </source>
</evidence>